<dbReference type="PANTHER" id="PTHR36304">
    <property type="entry name" value="DOMAIN GTPASE-ACTIVATING PROTEIN, PUTATIVE-RELATED-RELATED"/>
    <property type="match status" value="1"/>
</dbReference>
<dbReference type="PANTHER" id="PTHR36304:SF4">
    <property type="entry name" value="DUF4388 DOMAIN-CONTAINING PROTEIN"/>
    <property type="match status" value="1"/>
</dbReference>
<proteinExistence type="predicted"/>
<feature type="domain" description="PatA-like N-terminal" evidence="1">
    <location>
        <begin position="6"/>
        <end position="103"/>
    </location>
</feature>
<accession>A0A936K6P3</accession>
<dbReference type="EMBL" id="JADKCH010000001">
    <property type="protein sequence ID" value="MBK8571567.1"/>
    <property type="molecule type" value="Genomic_DNA"/>
</dbReference>
<organism evidence="2 3">
    <name type="scientific">Candidatus Geothrix odensensis</name>
    <dbReference type="NCBI Taxonomy" id="2954440"/>
    <lineage>
        <taxon>Bacteria</taxon>
        <taxon>Pseudomonadati</taxon>
        <taxon>Acidobacteriota</taxon>
        <taxon>Holophagae</taxon>
        <taxon>Holophagales</taxon>
        <taxon>Holophagaceae</taxon>
        <taxon>Geothrix</taxon>
    </lineage>
</organism>
<dbReference type="InterPro" id="IPR025497">
    <property type="entry name" value="PatA-like_N"/>
</dbReference>
<comment type="caution">
    <text evidence="2">The sequence shown here is derived from an EMBL/GenBank/DDBJ whole genome shotgun (WGS) entry which is preliminary data.</text>
</comment>
<dbReference type="Proteomes" id="UP000709959">
    <property type="component" value="Unassembled WGS sequence"/>
</dbReference>
<gene>
    <name evidence="2" type="ORF">IPN91_02775</name>
</gene>
<protein>
    <submittedName>
        <fullName evidence="2">DUF4388 domain-containing protein</fullName>
    </submittedName>
</protein>
<evidence type="ECO:0000313" key="3">
    <source>
        <dbReference type="Proteomes" id="UP000709959"/>
    </source>
</evidence>
<dbReference type="Pfam" id="PF14332">
    <property type="entry name" value="DUF4388"/>
    <property type="match status" value="1"/>
</dbReference>
<name>A0A936K6P3_9BACT</name>
<evidence type="ECO:0000259" key="1">
    <source>
        <dbReference type="Pfam" id="PF14332"/>
    </source>
</evidence>
<reference evidence="2 3" key="1">
    <citation type="submission" date="2020-10" db="EMBL/GenBank/DDBJ databases">
        <title>Connecting structure to function with the recovery of over 1000 high-quality activated sludge metagenome-assembled genomes encoding full-length rRNA genes using long-read sequencing.</title>
        <authorList>
            <person name="Singleton C.M."/>
            <person name="Petriglieri F."/>
            <person name="Kristensen J.M."/>
            <person name="Kirkegaard R.H."/>
            <person name="Michaelsen T.Y."/>
            <person name="Andersen M.H."/>
            <person name="Karst S.M."/>
            <person name="Dueholm M.S."/>
            <person name="Nielsen P.H."/>
            <person name="Albertsen M."/>
        </authorList>
    </citation>
    <scope>NUCLEOTIDE SEQUENCE [LARGE SCALE GENOMIC DNA]</scope>
    <source>
        <strain evidence="2">OdNE_18-Q3-R46-58_MAXAC.008</strain>
    </source>
</reference>
<evidence type="ECO:0000313" key="2">
    <source>
        <dbReference type="EMBL" id="MBK8571567.1"/>
    </source>
</evidence>
<sequence length="272" mass="30069">MSNLRGALESISLTDVAQLLHVNRKTGMLQVSSGKISGVLYFSSGEVIHAETLSARGEVAAFEILEWTSGHFEFLSTQVQVPATIRRTVPDLLMDSARLHDSRKRLHSIFPRLTAVPWPTLPAPQLLDGLKLFAEERRILPFFDGYRDFQDVMSASGQHDVAVLQSAAILKDAGRLEVLEPDAHVAVVPMKTGLFKKGGHLQLPKAMEGWWTVLGPYRHGIQNLRVIWPHGPAVERVEFVSGLADKQVAIPRELMQAWGLAEGSHVKVRPAP</sequence>
<dbReference type="AlphaFoldDB" id="A0A936K6P3"/>